<dbReference type="Proteomes" id="UP000796761">
    <property type="component" value="Unassembled WGS sequence"/>
</dbReference>
<evidence type="ECO:0008006" key="3">
    <source>
        <dbReference type="Google" id="ProtNLM"/>
    </source>
</evidence>
<dbReference type="PANTHER" id="PTHR33332">
    <property type="entry name" value="REVERSE TRANSCRIPTASE DOMAIN-CONTAINING PROTEIN"/>
    <property type="match status" value="1"/>
</dbReference>
<gene>
    <name evidence="1" type="ORF">HGM15179_000260</name>
</gene>
<comment type="caution">
    <text evidence="1">The sequence shown here is derived from an EMBL/GenBank/DDBJ whole genome shotgun (WGS) entry which is preliminary data.</text>
</comment>
<name>A0A8K1GWN6_9PASS</name>
<keyword evidence="2" id="KW-1185">Reference proteome</keyword>
<evidence type="ECO:0000313" key="2">
    <source>
        <dbReference type="Proteomes" id="UP000796761"/>
    </source>
</evidence>
<proteinExistence type="predicted"/>
<reference evidence="1" key="1">
    <citation type="submission" date="2019-04" db="EMBL/GenBank/DDBJ databases">
        <title>Genome assembly of Zosterops borbonicus 15179.</title>
        <authorList>
            <person name="Leroy T."/>
            <person name="Anselmetti Y."/>
            <person name="Tilak M.-K."/>
            <person name="Nabholz B."/>
        </authorList>
    </citation>
    <scope>NUCLEOTIDE SEQUENCE</scope>
    <source>
        <strain evidence="1">HGM_15179</strain>
        <tissue evidence="1">Muscle</tissue>
    </source>
</reference>
<dbReference type="OrthoDB" id="10056483at2759"/>
<organism evidence="1 2">
    <name type="scientific">Zosterops borbonicus</name>
    <dbReference type="NCBI Taxonomy" id="364589"/>
    <lineage>
        <taxon>Eukaryota</taxon>
        <taxon>Metazoa</taxon>
        <taxon>Chordata</taxon>
        <taxon>Craniata</taxon>
        <taxon>Vertebrata</taxon>
        <taxon>Euteleostomi</taxon>
        <taxon>Archelosauria</taxon>
        <taxon>Archosauria</taxon>
        <taxon>Dinosauria</taxon>
        <taxon>Saurischia</taxon>
        <taxon>Theropoda</taxon>
        <taxon>Coelurosauria</taxon>
        <taxon>Aves</taxon>
        <taxon>Neognathae</taxon>
        <taxon>Neoaves</taxon>
        <taxon>Telluraves</taxon>
        <taxon>Australaves</taxon>
        <taxon>Passeriformes</taxon>
        <taxon>Sylvioidea</taxon>
        <taxon>Zosteropidae</taxon>
        <taxon>Zosterops</taxon>
    </lineage>
</organism>
<accession>A0A8K1GWN6</accession>
<evidence type="ECO:0000313" key="1">
    <source>
        <dbReference type="EMBL" id="TRZ26790.1"/>
    </source>
</evidence>
<sequence>MAHSRKICAMKQVIDVPYRAPGASVVSHEMSPPLNMCTQWDKEGDNESETECTLSKFANDTKLSSAADITEEWNTIQRDLDKLENWAHENLMKFNKCKCKVLHLGQGNSRCEHRMGKETIVRSPVEKHLGVLVDEKLDREVSLTSDARKKFLDMKEREPKDMTFFQ</sequence>
<dbReference type="AlphaFoldDB" id="A0A8K1GWN6"/>
<dbReference type="EMBL" id="SWJQ01000005">
    <property type="protein sequence ID" value="TRZ26790.1"/>
    <property type="molecule type" value="Genomic_DNA"/>
</dbReference>
<protein>
    <recommendedName>
        <fullName evidence="3">Rna-directed dna polymerase from mobile element jockey-like</fullName>
    </recommendedName>
</protein>